<feature type="chain" id="PRO_5038581798" evidence="1">
    <location>
        <begin position="32"/>
        <end position="427"/>
    </location>
</feature>
<reference evidence="2" key="2">
    <citation type="submission" date="2021-04" db="EMBL/GenBank/DDBJ databases">
        <authorList>
            <person name="Gilroy R."/>
        </authorList>
    </citation>
    <scope>NUCLEOTIDE SEQUENCE</scope>
    <source>
        <strain evidence="2">ChiBcec15-1070</strain>
    </source>
</reference>
<protein>
    <submittedName>
        <fullName evidence="2">DUF3575 domain-containing protein</fullName>
    </submittedName>
</protein>
<dbReference type="Proteomes" id="UP000823926">
    <property type="component" value="Unassembled WGS sequence"/>
</dbReference>
<gene>
    <name evidence="2" type="ORF">H9888_03905</name>
</gene>
<comment type="caution">
    <text evidence="2">The sequence shown here is derived from an EMBL/GenBank/DDBJ whole genome shotgun (WGS) entry which is preliminary data.</text>
</comment>
<dbReference type="EMBL" id="DXHL01000020">
    <property type="protein sequence ID" value="HIW10628.1"/>
    <property type="molecule type" value="Genomic_DNA"/>
</dbReference>
<sequence>MQRLMIRYWKRLLTCAMLGVAAVLTLPVALAQNSAFEYPEQVAVNLNQPQKLKFYFVMGSSDLVFQYGPNLMQRQQFDSLAKRVALMQGAAIDSVVMTAYTSPNDSQIGSIELAEARLVAVKDYVIRTLEHNELGGVAVLSHIRPASVEDDEQQIVGPTDDPWLAGDDVYNKVRRVDFVAYLNAANSYDPATQMQAQFNVTSELTQLLSDTLTEAQRYRQEQAYVTNPYPVWQPRTVAKRNNDRMRSLVEREKYTGPINQIMSLRTNALYWLMLAPNGGVEFHIGSHFSILVEGAITYWNKKTDNGDKGIYVAGGGPEFRYWFNDDRSKPGHVIGLYGQYADFDIKLSDKGRQGTSIGGGISYGYYLPVGRRWAFEFGIGLGYLSNKTDVYKWNPIVKKNLWMEYNTKPWIGPTKARVTAIFRIGHK</sequence>
<dbReference type="Pfam" id="PF12099">
    <property type="entry name" value="DUF3575"/>
    <property type="match status" value="1"/>
</dbReference>
<dbReference type="AlphaFoldDB" id="A0A9D1QCM1"/>
<proteinExistence type="predicted"/>
<evidence type="ECO:0000256" key="1">
    <source>
        <dbReference type="SAM" id="SignalP"/>
    </source>
</evidence>
<keyword evidence="1" id="KW-0732">Signal</keyword>
<organism evidence="2 3">
    <name type="scientific">Candidatus Rikenella faecigallinarum</name>
    <dbReference type="NCBI Taxonomy" id="2838745"/>
    <lineage>
        <taxon>Bacteria</taxon>
        <taxon>Pseudomonadati</taxon>
        <taxon>Bacteroidota</taxon>
        <taxon>Bacteroidia</taxon>
        <taxon>Bacteroidales</taxon>
        <taxon>Rikenellaceae</taxon>
        <taxon>Rikenella</taxon>
    </lineage>
</organism>
<evidence type="ECO:0000313" key="3">
    <source>
        <dbReference type="Proteomes" id="UP000823926"/>
    </source>
</evidence>
<name>A0A9D1QCM1_9BACT</name>
<accession>A0A9D1QCM1</accession>
<evidence type="ECO:0000313" key="2">
    <source>
        <dbReference type="EMBL" id="HIW10628.1"/>
    </source>
</evidence>
<reference evidence="2" key="1">
    <citation type="journal article" date="2021" name="PeerJ">
        <title>Extensive microbial diversity within the chicken gut microbiome revealed by metagenomics and culture.</title>
        <authorList>
            <person name="Gilroy R."/>
            <person name="Ravi A."/>
            <person name="Getino M."/>
            <person name="Pursley I."/>
            <person name="Horton D.L."/>
            <person name="Alikhan N.F."/>
            <person name="Baker D."/>
            <person name="Gharbi K."/>
            <person name="Hall N."/>
            <person name="Watson M."/>
            <person name="Adriaenssens E.M."/>
            <person name="Foster-Nyarko E."/>
            <person name="Jarju S."/>
            <person name="Secka A."/>
            <person name="Antonio M."/>
            <person name="Oren A."/>
            <person name="Chaudhuri R.R."/>
            <person name="La Ragione R."/>
            <person name="Hildebrand F."/>
            <person name="Pallen M.J."/>
        </authorList>
    </citation>
    <scope>NUCLEOTIDE SEQUENCE</scope>
    <source>
        <strain evidence="2">ChiBcec15-1070</strain>
    </source>
</reference>
<dbReference type="InterPro" id="IPR021958">
    <property type="entry name" value="DUF3575"/>
</dbReference>
<feature type="signal peptide" evidence="1">
    <location>
        <begin position="1"/>
        <end position="31"/>
    </location>
</feature>